<dbReference type="InterPro" id="IPR006461">
    <property type="entry name" value="PLAC_motif_containing"/>
</dbReference>
<dbReference type="Proteomes" id="UP000663866">
    <property type="component" value="Unassembled WGS sequence"/>
</dbReference>
<comment type="similarity">
    <text evidence="1">Belongs to the cornifelin family.</text>
</comment>
<dbReference type="Proteomes" id="UP000663834">
    <property type="component" value="Unassembled WGS sequence"/>
</dbReference>
<keyword evidence="2" id="KW-0812">Transmembrane</keyword>
<feature type="transmembrane region" description="Helical" evidence="2">
    <location>
        <begin position="44"/>
        <end position="66"/>
    </location>
</feature>
<evidence type="ECO:0000313" key="8">
    <source>
        <dbReference type="EMBL" id="CAF3919150.1"/>
    </source>
</evidence>
<evidence type="ECO:0000313" key="6">
    <source>
        <dbReference type="EMBL" id="CAF2074796.1"/>
    </source>
</evidence>
<dbReference type="Proteomes" id="UP000681967">
    <property type="component" value="Unassembled WGS sequence"/>
</dbReference>
<dbReference type="EMBL" id="CAJNRE010005415">
    <property type="protein sequence ID" value="CAF2044856.1"/>
    <property type="molecule type" value="Genomic_DNA"/>
</dbReference>
<evidence type="ECO:0000313" key="11">
    <source>
        <dbReference type="EMBL" id="CAF4406501.1"/>
    </source>
</evidence>
<dbReference type="Proteomes" id="UP000663842">
    <property type="component" value="Unassembled WGS sequence"/>
</dbReference>
<dbReference type="Proteomes" id="UP000681720">
    <property type="component" value="Unassembled WGS sequence"/>
</dbReference>
<evidence type="ECO:0000313" key="10">
    <source>
        <dbReference type="EMBL" id="CAF4388938.1"/>
    </source>
</evidence>
<organism evidence="3 13">
    <name type="scientific">Rotaria magnacalcarata</name>
    <dbReference type="NCBI Taxonomy" id="392030"/>
    <lineage>
        <taxon>Eukaryota</taxon>
        <taxon>Metazoa</taxon>
        <taxon>Spiralia</taxon>
        <taxon>Gnathifera</taxon>
        <taxon>Rotifera</taxon>
        <taxon>Eurotatoria</taxon>
        <taxon>Bdelloidea</taxon>
        <taxon>Philodinida</taxon>
        <taxon>Philodinidae</taxon>
        <taxon>Rotaria</taxon>
    </lineage>
</organism>
<evidence type="ECO:0000313" key="4">
    <source>
        <dbReference type="EMBL" id="CAF1379675.1"/>
    </source>
</evidence>
<reference evidence="3" key="1">
    <citation type="submission" date="2021-02" db="EMBL/GenBank/DDBJ databases">
        <authorList>
            <person name="Nowell W R."/>
        </authorList>
    </citation>
    <scope>NUCLEOTIDE SEQUENCE</scope>
</reference>
<evidence type="ECO:0000313" key="7">
    <source>
        <dbReference type="EMBL" id="CAF2145771.1"/>
    </source>
</evidence>
<dbReference type="AlphaFoldDB" id="A0A814T4H6"/>
<keyword evidence="2" id="KW-1133">Transmembrane helix</keyword>
<evidence type="ECO:0000313" key="14">
    <source>
        <dbReference type="Proteomes" id="UP000663866"/>
    </source>
</evidence>
<comment type="caution">
    <text evidence="3">The sequence shown here is derived from an EMBL/GenBank/DDBJ whole genome shotgun (WGS) entry which is preliminary data.</text>
</comment>
<evidence type="ECO:0000313" key="12">
    <source>
        <dbReference type="EMBL" id="CAF4490531.1"/>
    </source>
</evidence>
<gene>
    <name evidence="12" type="ORF">BYL167_LOCUS35548</name>
    <name evidence="3" type="ORF">CJN711_LOCUS9636</name>
    <name evidence="10" type="ORF">GIL414_LOCUS29637</name>
    <name evidence="4" type="ORF">KQP761_LOCUS8645</name>
    <name evidence="5" type="ORF">MBJ925_LOCUS11947</name>
    <name evidence="8" type="ORF">OVN521_LOCUS10482</name>
    <name evidence="11" type="ORF">SMN809_LOCUS30690</name>
    <name evidence="9" type="ORF">UXM345_LOCUS14998</name>
    <name evidence="6" type="ORF">WKI299_LOCUS14883</name>
    <name evidence="7" type="ORF">XDN619_LOCUS27629</name>
</gene>
<dbReference type="PANTHER" id="PTHR15907">
    <property type="entry name" value="DUF614 FAMILY PROTEIN-RELATED"/>
    <property type="match status" value="1"/>
</dbReference>
<dbReference type="EMBL" id="CAJNRF010005851">
    <property type="protein sequence ID" value="CAF2074796.1"/>
    <property type="molecule type" value="Genomic_DNA"/>
</dbReference>
<evidence type="ECO:0000256" key="2">
    <source>
        <dbReference type="SAM" id="Phobius"/>
    </source>
</evidence>
<evidence type="ECO:0000313" key="13">
    <source>
        <dbReference type="Proteomes" id="UP000663855"/>
    </source>
</evidence>
<dbReference type="Pfam" id="PF04749">
    <property type="entry name" value="PLAC8"/>
    <property type="match status" value="1"/>
</dbReference>
<keyword evidence="14" id="KW-1185">Reference proteome</keyword>
<dbReference type="Proteomes" id="UP000663856">
    <property type="component" value="Unassembled WGS sequence"/>
</dbReference>
<dbReference type="NCBIfam" id="TIGR01571">
    <property type="entry name" value="A_thal_Cys_rich"/>
    <property type="match status" value="1"/>
</dbReference>
<evidence type="ECO:0000313" key="3">
    <source>
        <dbReference type="EMBL" id="CAF1153306.1"/>
    </source>
</evidence>
<sequence length="141" mass="16011">MSSENDWNEDLFDCTNDCGTCFYGFCCAPCLFGSNAEKISEKNCCLMCCLYLVLSGVYLCWVPHYFERQKLREKYKLKSNPSCGDCPTTLLCSPCALCQEAREISSRENVRRIDFNGDNNQPVVSQPEATSDEVNHVDMRV</sequence>
<proteinExistence type="inferred from homology"/>
<dbReference type="Proteomes" id="UP000676336">
    <property type="component" value="Unassembled WGS sequence"/>
</dbReference>
<dbReference type="EMBL" id="CAJNRG010013135">
    <property type="protein sequence ID" value="CAF2145771.1"/>
    <property type="molecule type" value="Genomic_DNA"/>
</dbReference>
<dbReference type="EMBL" id="CAJNOV010003790">
    <property type="protein sequence ID" value="CAF1153306.1"/>
    <property type="molecule type" value="Genomic_DNA"/>
</dbReference>
<dbReference type="EMBL" id="CAJOBF010001749">
    <property type="protein sequence ID" value="CAF3980197.1"/>
    <property type="molecule type" value="Genomic_DNA"/>
</dbReference>
<name>A0A814T4H6_9BILA</name>
<dbReference type="OrthoDB" id="1045822at2759"/>
<evidence type="ECO:0000256" key="1">
    <source>
        <dbReference type="ARBA" id="ARBA00009024"/>
    </source>
</evidence>
<dbReference type="EMBL" id="CAJOBH010075197">
    <property type="protein sequence ID" value="CAF4490531.1"/>
    <property type="molecule type" value="Genomic_DNA"/>
</dbReference>
<keyword evidence="2" id="KW-0472">Membrane</keyword>
<dbReference type="EMBL" id="CAJOBI010058818">
    <property type="protein sequence ID" value="CAF4406501.1"/>
    <property type="molecule type" value="Genomic_DNA"/>
</dbReference>
<protein>
    <submittedName>
        <fullName evidence="3">Uncharacterized protein</fullName>
    </submittedName>
</protein>
<evidence type="ECO:0000313" key="5">
    <source>
        <dbReference type="EMBL" id="CAF2044856.1"/>
    </source>
</evidence>
<accession>A0A814T4H6</accession>
<dbReference type="EMBL" id="CAJNOW010003360">
    <property type="protein sequence ID" value="CAF1379675.1"/>
    <property type="molecule type" value="Genomic_DNA"/>
</dbReference>
<dbReference type="EMBL" id="CAJOBJ010054341">
    <property type="protein sequence ID" value="CAF4388938.1"/>
    <property type="molecule type" value="Genomic_DNA"/>
</dbReference>
<evidence type="ECO:0000313" key="9">
    <source>
        <dbReference type="EMBL" id="CAF3980197.1"/>
    </source>
</evidence>
<dbReference type="EMBL" id="CAJOBG010001339">
    <property type="protein sequence ID" value="CAF3919150.1"/>
    <property type="molecule type" value="Genomic_DNA"/>
</dbReference>
<dbReference type="Proteomes" id="UP000663824">
    <property type="component" value="Unassembled WGS sequence"/>
</dbReference>
<dbReference type="Proteomes" id="UP000663855">
    <property type="component" value="Unassembled WGS sequence"/>
</dbReference>
<dbReference type="Proteomes" id="UP000663887">
    <property type="component" value="Unassembled WGS sequence"/>
</dbReference>